<dbReference type="NCBIfam" id="TIGR00834">
    <property type="entry name" value="ae"/>
    <property type="match status" value="1"/>
</dbReference>
<evidence type="ECO:0000259" key="12">
    <source>
        <dbReference type="Pfam" id="PF07565"/>
    </source>
</evidence>
<gene>
    <name evidence="13" type="primary">Slc4a4_1</name>
    <name evidence="13" type="ORF">RHASIB_R13275</name>
</gene>
<protein>
    <recommendedName>
        <fullName evidence="9">Anion exchange protein</fullName>
    </recommendedName>
</protein>
<comment type="similarity">
    <text evidence="2 9">Belongs to the anion exchanger (TC 2.A.31) family.</text>
</comment>
<feature type="domain" description="Band 3 cytoplasmic" evidence="12">
    <location>
        <begin position="117"/>
        <end position="242"/>
    </location>
</feature>
<dbReference type="PRINTS" id="PR01231">
    <property type="entry name" value="HCO3TRNSPORT"/>
</dbReference>
<keyword evidence="7 9" id="KW-0406">Ion transport</keyword>
<feature type="transmembrane region" description="Helical" evidence="9">
    <location>
        <begin position="764"/>
        <end position="783"/>
    </location>
</feature>
<keyword evidence="4" id="KW-1003">Cell membrane</keyword>
<feature type="transmembrane region" description="Helical" evidence="9">
    <location>
        <begin position="359"/>
        <end position="388"/>
    </location>
</feature>
<dbReference type="InterPro" id="IPR016152">
    <property type="entry name" value="PTrfase/Anion_transptr"/>
</dbReference>
<proteinExistence type="inferred from homology"/>
<evidence type="ECO:0000313" key="13">
    <source>
        <dbReference type="EMBL" id="NXR66443.1"/>
    </source>
</evidence>
<feature type="transmembrane region" description="Helical" evidence="9">
    <location>
        <begin position="552"/>
        <end position="570"/>
    </location>
</feature>
<evidence type="ECO:0000259" key="11">
    <source>
        <dbReference type="Pfam" id="PF00955"/>
    </source>
</evidence>
<feature type="transmembrane region" description="Helical" evidence="9">
    <location>
        <begin position="408"/>
        <end position="426"/>
    </location>
</feature>
<evidence type="ECO:0000256" key="9">
    <source>
        <dbReference type="RuleBase" id="RU362035"/>
    </source>
</evidence>
<evidence type="ECO:0000256" key="2">
    <source>
        <dbReference type="ARBA" id="ARBA00010993"/>
    </source>
</evidence>
<dbReference type="PANTHER" id="PTHR11453:SF52">
    <property type="entry name" value="ANION EXCHANGE PROTEIN 4"/>
    <property type="match status" value="1"/>
</dbReference>
<dbReference type="FunFam" id="1.10.287.570:FF:000001">
    <property type="entry name" value="Anion exchange protein"/>
    <property type="match status" value="1"/>
</dbReference>
<dbReference type="EMBL" id="VWYO01019049">
    <property type="protein sequence ID" value="NXR66443.1"/>
    <property type="molecule type" value="Genomic_DNA"/>
</dbReference>
<dbReference type="InterPro" id="IPR003020">
    <property type="entry name" value="HCO3_transpt_euk"/>
</dbReference>
<comment type="subcellular location">
    <subcellularLocation>
        <location evidence="1">Basolateral cell membrane</location>
        <topology evidence="1">Multi-pass membrane protein</topology>
    </subcellularLocation>
    <subcellularLocation>
        <location evidence="9">Membrane</location>
        <topology evidence="9">Multi-pass membrane protein</topology>
    </subcellularLocation>
</comment>
<dbReference type="GO" id="GO:0008510">
    <property type="term" value="F:sodium:bicarbonate symporter activity"/>
    <property type="evidence" value="ECO:0007669"/>
    <property type="project" value="TreeGrafter"/>
</dbReference>
<dbReference type="InterPro" id="IPR003024">
    <property type="entry name" value="Na/HCO3_transpt"/>
</dbReference>
<feature type="transmembrane region" description="Helical" evidence="9">
    <location>
        <begin position="438"/>
        <end position="456"/>
    </location>
</feature>
<organism evidence="13 14">
    <name type="scientific">Rhadina sibilatrix</name>
    <dbReference type="NCBI Taxonomy" id="2585818"/>
    <lineage>
        <taxon>Eukaryota</taxon>
        <taxon>Metazoa</taxon>
        <taxon>Chordata</taxon>
        <taxon>Craniata</taxon>
        <taxon>Vertebrata</taxon>
        <taxon>Euteleostomi</taxon>
        <taxon>Archelosauria</taxon>
        <taxon>Archosauria</taxon>
        <taxon>Dinosauria</taxon>
        <taxon>Saurischia</taxon>
        <taxon>Theropoda</taxon>
        <taxon>Coelurosauria</taxon>
        <taxon>Aves</taxon>
        <taxon>Neognathae</taxon>
        <taxon>Neoaves</taxon>
        <taxon>Telluraves</taxon>
        <taxon>Australaves</taxon>
        <taxon>Passeriformes</taxon>
        <taxon>Sylvioidea</taxon>
        <taxon>Phylloscopidae</taxon>
        <taxon>Rhadina</taxon>
    </lineage>
</organism>
<dbReference type="InterPro" id="IPR011531">
    <property type="entry name" value="HCO3_transpt-like_TM_dom"/>
</dbReference>
<keyword evidence="5 9" id="KW-0812">Transmembrane</keyword>
<evidence type="ECO:0000256" key="10">
    <source>
        <dbReference type="SAM" id="MobiDB-lite"/>
    </source>
</evidence>
<feature type="transmembrane region" description="Helical" evidence="9">
    <location>
        <begin position="590"/>
        <end position="608"/>
    </location>
</feature>
<evidence type="ECO:0000256" key="5">
    <source>
        <dbReference type="ARBA" id="ARBA00022692"/>
    </source>
</evidence>
<feature type="region of interest" description="Disordered" evidence="10">
    <location>
        <begin position="240"/>
        <end position="292"/>
    </location>
</feature>
<keyword evidence="3 9" id="KW-0813">Transport</keyword>
<dbReference type="PANTHER" id="PTHR11453">
    <property type="entry name" value="ANION EXCHANGE PROTEIN"/>
    <property type="match status" value="1"/>
</dbReference>
<feature type="domain" description="Bicarbonate transporter-like transmembrane" evidence="11">
    <location>
        <begin position="296"/>
        <end position="840"/>
    </location>
</feature>
<keyword evidence="14" id="KW-1185">Reference proteome</keyword>
<feature type="non-terminal residue" evidence="13">
    <location>
        <position position="840"/>
    </location>
</feature>
<dbReference type="InterPro" id="IPR013769">
    <property type="entry name" value="Band3_cytoplasmic_dom"/>
</dbReference>
<dbReference type="GO" id="GO:0016323">
    <property type="term" value="C:basolateral plasma membrane"/>
    <property type="evidence" value="ECO:0007669"/>
    <property type="project" value="UniProtKB-SubCell"/>
</dbReference>
<evidence type="ECO:0000256" key="8">
    <source>
        <dbReference type="ARBA" id="ARBA00023136"/>
    </source>
</evidence>
<feature type="transmembrane region" description="Helical" evidence="9">
    <location>
        <begin position="738"/>
        <end position="757"/>
    </location>
</feature>
<feature type="non-terminal residue" evidence="13">
    <location>
        <position position="1"/>
    </location>
</feature>
<sequence>RWIKFEEKVEHGGERWSSPHVPALPLHSLFQLRTCLQKGTMLLDLDATSFEEIIDKALSGQPEEAELQPALRERLAALLLLQPQHQPTKSLLQLLAQLGLSPCRGKAKGRSEPRRQLSKTPLKEQLRNRFKKKVPPGAEAAHVAVGEVEFLEKPFAAFIRLRHGVSLGSLAEVSLPSRFLFILLGPPKVKAYHEVGRAMATLLTDELFQRVAWQAEHREDLITGIEAFLDELIVLPPGKWDPSTRIPPPSHLPSRRRTAVDPLDQQPHGNGDMTAAGDRASPGHPGSGEELERTGRLFGGLLRDIRRKARWYGSDFSDALHPQCLSAVLYIYLATVTNAITFGGMLGDATANMQGVLESLLGTAFAGFIFCLFSGQPLTILSSTGPVLVFERLLFTFSQDHSLDYLEFRLWIGLWVAFFGVVLVATEASHLVRYFTRFTEEGFCALISLIFIYDSLKKMLSLADAFPVNWQYRLDNVTSYSCTCNLRRLFNPILTCLFTLQCPPLRSVHCDPSSLPTLSLQPPATTAGLSRSQCLDRGGHLLGTSCQYVPDVTLISFLLFGGTSLFCIALKRFRSSRYFPAAVRKLVSDFAVILAILASCAVDAVLGLETPKLLVPSELKPTNPARGWIIFPFGANPWWVCLVSAVPAVLVTILIFMDQQITAVILNRREYKLQKGAGFHLDLLCVSLLMVVTSVMGLPWYVSATVISLAHMESLRKESATSAPGEHPKFLGIREQRLTGLAAFILMGASIFMAPVLKHIPMPVLYGVFLHMGVTALNSIQLMDRVRLFLTPAKHQPDLPYLRHVPLRRVHLFTIIQLLCLALLWLLKSTVAAIVFPVMV</sequence>
<keyword evidence="6 9" id="KW-1133">Transmembrane helix</keyword>
<feature type="transmembrane region" description="Helical" evidence="9">
    <location>
        <begin position="628"/>
        <end position="656"/>
    </location>
</feature>
<feature type="transmembrane region" description="Helical" evidence="9">
    <location>
        <begin position="327"/>
        <end position="347"/>
    </location>
</feature>
<dbReference type="Gene3D" id="1.10.287.570">
    <property type="entry name" value="Helical hairpin bin"/>
    <property type="match status" value="1"/>
</dbReference>
<dbReference type="SUPFAM" id="SSF55804">
    <property type="entry name" value="Phoshotransferase/anion transport protein"/>
    <property type="match status" value="1"/>
</dbReference>
<comment type="caution">
    <text evidence="13">The sequence shown here is derived from an EMBL/GenBank/DDBJ whole genome shotgun (WGS) entry which is preliminary data.</text>
</comment>
<dbReference type="PRINTS" id="PR01232">
    <property type="entry name" value="NAHCO3TRSPRT"/>
</dbReference>
<dbReference type="Pfam" id="PF07565">
    <property type="entry name" value="Band_3_cyto"/>
    <property type="match status" value="2"/>
</dbReference>
<keyword evidence="8 9" id="KW-0472">Membrane</keyword>
<name>A0A7L2N2U1_9PASS</name>
<evidence type="ECO:0000256" key="7">
    <source>
        <dbReference type="ARBA" id="ARBA00023065"/>
    </source>
</evidence>
<feature type="transmembrane region" description="Helical" evidence="9">
    <location>
        <begin position="810"/>
        <end position="836"/>
    </location>
</feature>
<reference evidence="13 14" key="1">
    <citation type="submission" date="2019-09" db="EMBL/GenBank/DDBJ databases">
        <title>Bird 10,000 Genomes (B10K) Project - Family phase.</title>
        <authorList>
            <person name="Zhang G."/>
        </authorList>
    </citation>
    <scope>NUCLEOTIDE SEQUENCE [LARGE SCALE GENOMIC DNA]</scope>
    <source>
        <strain evidence="13">B10K-DU-002-26</strain>
        <tissue evidence="13">Muscle</tissue>
    </source>
</reference>
<dbReference type="AlphaFoldDB" id="A0A7L2N2U1"/>
<dbReference type="GO" id="GO:0005452">
    <property type="term" value="F:solute:inorganic anion antiporter activity"/>
    <property type="evidence" value="ECO:0007669"/>
    <property type="project" value="InterPro"/>
</dbReference>
<evidence type="ECO:0000256" key="3">
    <source>
        <dbReference type="ARBA" id="ARBA00022448"/>
    </source>
</evidence>
<evidence type="ECO:0000256" key="1">
    <source>
        <dbReference type="ARBA" id="ARBA00004554"/>
    </source>
</evidence>
<dbReference type="GO" id="GO:0008509">
    <property type="term" value="F:monoatomic anion transmembrane transporter activity"/>
    <property type="evidence" value="ECO:0007669"/>
    <property type="project" value="InterPro"/>
</dbReference>
<evidence type="ECO:0000256" key="6">
    <source>
        <dbReference type="ARBA" id="ARBA00022989"/>
    </source>
</evidence>
<accession>A0A7L2N2U1</accession>
<dbReference type="Pfam" id="PF00955">
    <property type="entry name" value="HCO3_cotransp"/>
    <property type="match status" value="1"/>
</dbReference>
<feature type="domain" description="Band 3 cytoplasmic" evidence="12">
    <location>
        <begin position="1"/>
        <end position="92"/>
    </location>
</feature>
<evidence type="ECO:0000313" key="14">
    <source>
        <dbReference type="Proteomes" id="UP000587697"/>
    </source>
</evidence>
<dbReference type="GO" id="GO:0051453">
    <property type="term" value="P:regulation of intracellular pH"/>
    <property type="evidence" value="ECO:0007669"/>
    <property type="project" value="TreeGrafter"/>
</dbReference>
<dbReference type="Gene3D" id="3.40.930.10">
    <property type="entry name" value="Mannitol-specific EII, Chain A"/>
    <property type="match status" value="1"/>
</dbReference>
<feature type="transmembrane region" description="Helical" evidence="9">
    <location>
        <begin position="677"/>
        <end position="702"/>
    </location>
</feature>
<evidence type="ECO:0000256" key="4">
    <source>
        <dbReference type="ARBA" id="ARBA00022475"/>
    </source>
</evidence>
<dbReference type="Proteomes" id="UP000587697">
    <property type="component" value="Unassembled WGS sequence"/>
</dbReference>